<feature type="signal peptide" evidence="2">
    <location>
        <begin position="1"/>
        <end position="33"/>
    </location>
</feature>
<evidence type="ECO:0000256" key="1">
    <source>
        <dbReference type="SAM" id="MobiDB-lite"/>
    </source>
</evidence>
<dbReference type="InterPro" id="IPR036737">
    <property type="entry name" value="OmpA-like_sf"/>
</dbReference>
<evidence type="ECO:0000256" key="2">
    <source>
        <dbReference type="SAM" id="SignalP"/>
    </source>
</evidence>
<dbReference type="InterPro" id="IPR006665">
    <property type="entry name" value="OmpA-like"/>
</dbReference>
<dbReference type="Gene3D" id="3.30.1330.60">
    <property type="entry name" value="OmpA-like domain"/>
    <property type="match status" value="1"/>
</dbReference>
<keyword evidence="5" id="KW-1185">Reference proteome</keyword>
<evidence type="ECO:0000313" key="4">
    <source>
        <dbReference type="EMBL" id="RJF85125.1"/>
    </source>
</evidence>
<organism evidence="4 5">
    <name type="scientific">Azospirillum cavernae</name>
    <dbReference type="NCBI Taxonomy" id="2320860"/>
    <lineage>
        <taxon>Bacteria</taxon>
        <taxon>Pseudomonadati</taxon>
        <taxon>Pseudomonadota</taxon>
        <taxon>Alphaproteobacteria</taxon>
        <taxon>Rhodospirillales</taxon>
        <taxon>Azospirillaceae</taxon>
        <taxon>Azospirillum</taxon>
    </lineage>
</organism>
<evidence type="ECO:0000313" key="5">
    <source>
        <dbReference type="Proteomes" id="UP000283458"/>
    </source>
</evidence>
<evidence type="ECO:0000259" key="3">
    <source>
        <dbReference type="Pfam" id="PF00691"/>
    </source>
</evidence>
<feature type="domain" description="OmpA-like" evidence="3">
    <location>
        <begin position="168"/>
        <end position="245"/>
    </location>
</feature>
<protein>
    <recommendedName>
        <fullName evidence="3">OmpA-like domain-containing protein</fullName>
    </recommendedName>
</protein>
<keyword evidence="2" id="KW-0732">Signal</keyword>
<proteinExistence type="predicted"/>
<accession>A0A418W544</accession>
<dbReference type="SUPFAM" id="SSF103088">
    <property type="entry name" value="OmpA-like"/>
    <property type="match status" value="1"/>
</dbReference>
<name>A0A418W544_9PROT</name>
<dbReference type="Proteomes" id="UP000283458">
    <property type="component" value="Unassembled WGS sequence"/>
</dbReference>
<dbReference type="EMBL" id="QYUL01000001">
    <property type="protein sequence ID" value="RJF85125.1"/>
    <property type="molecule type" value="Genomic_DNA"/>
</dbReference>
<feature type="chain" id="PRO_5019371145" description="OmpA-like domain-containing protein" evidence="2">
    <location>
        <begin position="34"/>
        <end position="264"/>
    </location>
</feature>
<dbReference type="AlphaFoldDB" id="A0A418W544"/>
<feature type="compositionally biased region" description="Low complexity" evidence="1">
    <location>
        <begin position="99"/>
        <end position="158"/>
    </location>
</feature>
<sequence length="264" mass="26868">MSRSNPTGVRRAVALCALSVIVLTLPALSPADAATPAQPVAAPAKLSLENATPLTVPNRPSLGTPPKVKAPPRFVSPIPFEPPALPALVEGPAKPTPRPTQTAKVAPTPAPTAQAPSTPVLAPSPSTSATAGPSAISPPTQTAALPPTSATPPATVATPPASALSLVFDGAAPALPEAADGLVDDILKRLRASDTARLQLRSYASGTAETAREARQLSLARALSLRERLTAFGVRSSRIDVRALGLDTLTGGPSDRIDIEFLNE</sequence>
<gene>
    <name evidence="4" type="ORF">D3877_03310</name>
</gene>
<dbReference type="OrthoDB" id="8448151at2"/>
<dbReference type="RefSeq" id="WP_119830754.1">
    <property type="nucleotide sequence ID" value="NZ_QYUL01000001.1"/>
</dbReference>
<comment type="caution">
    <text evidence="4">The sequence shown here is derived from an EMBL/GenBank/DDBJ whole genome shotgun (WGS) entry which is preliminary data.</text>
</comment>
<reference evidence="4 5" key="1">
    <citation type="submission" date="2018-09" db="EMBL/GenBank/DDBJ databases">
        <authorList>
            <person name="Zhu H."/>
        </authorList>
    </citation>
    <scope>NUCLEOTIDE SEQUENCE [LARGE SCALE GENOMIC DNA]</scope>
    <source>
        <strain evidence="4 5">K2W22B-5</strain>
    </source>
</reference>
<dbReference type="Pfam" id="PF00691">
    <property type="entry name" value="OmpA"/>
    <property type="match status" value="1"/>
</dbReference>
<feature type="region of interest" description="Disordered" evidence="1">
    <location>
        <begin position="52"/>
        <end position="158"/>
    </location>
</feature>